<keyword evidence="5" id="KW-1185">Reference proteome</keyword>
<dbReference type="InterPro" id="IPR020845">
    <property type="entry name" value="AMP-binding_CS"/>
</dbReference>
<feature type="compositionally biased region" description="Low complexity" evidence="1">
    <location>
        <begin position="12"/>
        <end position="26"/>
    </location>
</feature>
<feature type="region of interest" description="Disordered" evidence="1">
    <location>
        <begin position="1"/>
        <end position="33"/>
    </location>
</feature>
<dbReference type="PROSITE" id="PS00455">
    <property type="entry name" value="AMP_BINDING"/>
    <property type="match status" value="1"/>
</dbReference>
<dbReference type="PANTHER" id="PTHR43201:SF32">
    <property type="entry name" value="2-SUCCINYLBENZOATE--COA LIGASE, CHLOROPLASTIC_PEROXISOMAL"/>
    <property type="match status" value="1"/>
</dbReference>
<dbReference type="PANTHER" id="PTHR43201">
    <property type="entry name" value="ACYL-COA SYNTHETASE"/>
    <property type="match status" value="1"/>
</dbReference>
<organism evidence="4 5">
    <name type="scientific">Aureococcus anophagefferens</name>
    <name type="common">Harmful bloom alga</name>
    <dbReference type="NCBI Taxonomy" id="44056"/>
    <lineage>
        <taxon>Eukaryota</taxon>
        <taxon>Sar</taxon>
        <taxon>Stramenopiles</taxon>
        <taxon>Ochrophyta</taxon>
        <taxon>Pelagophyceae</taxon>
        <taxon>Pelagomonadales</taxon>
        <taxon>Pelagomonadaceae</taxon>
        <taxon>Aureococcus</taxon>
    </lineage>
</organism>
<dbReference type="Gene3D" id="3.40.50.12780">
    <property type="entry name" value="N-terminal domain of ligase-like"/>
    <property type="match status" value="1"/>
</dbReference>
<feature type="domain" description="AMP-dependent synthetase/ligase" evidence="2">
    <location>
        <begin position="62"/>
        <end position="396"/>
    </location>
</feature>
<proteinExistence type="predicted"/>
<dbReference type="Gene3D" id="3.30.300.30">
    <property type="match status" value="1"/>
</dbReference>
<feature type="domain" description="AMP-binding enzyme C-terminal" evidence="3">
    <location>
        <begin position="531"/>
        <end position="589"/>
    </location>
</feature>
<evidence type="ECO:0000313" key="5">
    <source>
        <dbReference type="Proteomes" id="UP001363151"/>
    </source>
</evidence>
<evidence type="ECO:0000259" key="3">
    <source>
        <dbReference type="Pfam" id="PF13193"/>
    </source>
</evidence>
<evidence type="ECO:0000259" key="2">
    <source>
        <dbReference type="Pfam" id="PF00501"/>
    </source>
</evidence>
<comment type="caution">
    <text evidence="4">The sequence shown here is derived from an EMBL/GenBank/DDBJ whole genome shotgun (WGS) entry which is preliminary data.</text>
</comment>
<protein>
    <submittedName>
        <fullName evidence="4">Ligase</fullName>
    </submittedName>
</protein>
<feature type="region of interest" description="Disordered" evidence="1">
    <location>
        <begin position="417"/>
        <end position="456"/>
    </location>
</feature>
<feature type="compositionally biased region" description="Low complexity" evidence="1">
    <location>
        <begin position="441"/>
        <end position="451"/>
    </location>
</feature>
<name>A0ABR1FLD3_AURAN</name>
<dbReference type="Pfam" id="PF13193">
    <property type="entry name" value="AMP-binding_C"/>
    <property type="match status" value="1"/>
</dbReference>
<dbReference type="Proteomes" id="UP001363151">
    <property type="component" value="Unassembled WGS sequence"/>
</dbReference>
<dbReference type="Pfam" id="PF00501">
    <property type="entry name" value="AMP-binding"/>
    <property type="match status" value="1"/>
</dbReference>
<evidence type="ECO:0000256" key="1">
    <source>
        <dbReference type="SAM" id="MobiDB-lite"/>
    </source>
</evidence>
<dbReference type="InterPro" id="IPR025110">
    <property type="entry name" value="AMP-bd_C"/>
</dbReference>
<dbReference type="InterPro" id="IPR045851">
    <property type="entry name" value="AMP-bd_C_sf"/>
</dbReference>
<sequence>MSPIEKQAEAWASIAPSPPSTTTTTRIPPPREGDTAFAARELDRLQSTVRPAPCDIWAPLATAAAARGDDVALRDLATGASFSYAAVLARASRFGAWLRREDRRDDRRAKTCAKTAGGATIGARVGLMTPNCAPAIECHYAVAGWAGCVALNLNPRLSPDELAYCLEGADCEVLVADASYAGLVREALKRYEKIRAVVWTDVLHKAAADLDVPTFLYETIVADGPVVERPEDAKALPGSAGAEMYYTSGTSGRPKGVVLSRKTVLLHALGCMVEHRLKRDDVWLHCAPMFHLVDAYAIFAITWVAGTHVTVPAFAAAPVFDALRDHRVTVSNVASTMITLLLADPAVGKADASSLEMLSCGGAPLSAATVLSALATFDCEFFLSYGMTECCGKISMSSSTRRRCACRAGEDADHHVVRPPFGLSSPPSARDGSNVPTVEQPSRPTRTPSTSRRLRRRRRGLIRWPTLFSATTWNAAATAEAITPDGWFRTGDLAEVDGHGYLTITDRAIWDMILVGSRTPTAPRSSPAAQRPPGVKLATVYGMPDDAMGERVKAVVVKQDESLTAAALWRHAAARLADFKVPPSAEFVTGRSCP</sequence>
<keyword evidence="4" id="KW-0436">Ligase</keyword>
<dbReference type="InterPro" id="IPR000873">
    <property type="entry name" value="AMP-dep_synth/lig_dom"/>
</dbReference>
<dbReference type="InterPro" id="IPR042099">
    <property type="entry name" value="ANL_N_sf"/>
</dbReference>
<accession>A0ABR1FLD3</accession>
<reference evidence="4 5" key="1">
    <citation type="submission" date="2024-03" db="EMBL/GenBank/DDBJ databases">
        <title>Aureococcus anophagefferens CCMP1851 and Kratosvirus quantuckense: Draft genome of a second virus-susceptible host strain in the model system.</title>
        <authorList>
            <person name="Chase E."/>
            <person name="Truchon A.R."/>
            <person name="Schepens W."/>
            <person name="Wilhelm S.W."/>
        </authorList>
    </citation>
    <scope>NUCLEOTIDE SEQUENCE [LARGE SCALE GENOMIC DNA]</scope>
    <source>
        <strain evidence="4 5">CCMP1851</strain>
    </source>
</reference>
<dbReference type="EMBL" id="JBBJCI010000365">
    <property type="protein sequence ID" value="KAK7232943.1"/>
    <property type="molecule type" value="Genomic_DNA"/>
</dbReference>
<dbReference type="SUPFAM" id="SSF56801">
    <property type="entry name" value="Acetyl-CoA synthetase-like"/>
    <property type="match status" value="1"/>
</dbReference>
<dbReference type="GO" id="GO:0016874">
    <property type="term" value="F:ligase activity"/>
    <property type="evidence" value="ECO:0007669"/>
    <property type="project" value="UniProtKB-KW"/>
</dbReference>
<gene>
    <name evidence="4" type="ORF">SO694_00036321</name>
</gene>
<evidence type="ECO:0000313" key="4">
    <source>
        <dbReference type="EMBL" id="KAK7232943.1"/>
    </source>
</evidence>